<evidence type="ECO:0000313" key="1">
    <source>
        <dbReference type="EMBL" id="OAV59177.1"/>
    </source>
</evidence>
<dbReference type="InterPro" id="IPR036188">
    <property type="entry name" value="FAD/NAD-bd_sf"/>
</dbReference>
<dbReference type="OrthoDB" id="833207at2"/>
<dbReference type="STRING" id="1837282.A6F49_14920"/>
<dbReference type="RefSeq" id="WP_043058858.1">
    <property type="nucleotide sequence ID" value="NZ_LXEY01000022.1"/>
</dbReference>
<dbReference type="PANTHER" id="PTHR10668">
    <property type="entry name" value="PHYTOENE DEHYDROGENASE"/>
    <property type="match status" value="1"/>
</dbReference>
<reference evidence="1 2" key="1">
    <citation type="submission" date="2016-04" db="EMBL/GenBank/DDBJ databases">
        <title>First whole genome shotgun sequence of the bacterium Enteractinococcus sp. strain UASWS1574.</title>
        <authorList>
            <person name="Crovadore J."/>
            <person name="Chablais R."/>
            <person name="Lefort F."/>
        </authorList>
    </citation>
    <scope>NUCLEOTIDE SEQUENCE [LARGE SCALE GENOMIC DNA]</scope>
    <source>
        <strain evidence="1 2">UASWS1574</strain>
    </source>
</reference>
<organism evidence="1 2">
    <name type="scientific">Enteractinococcus helveticum</name>
    <dbReference type="NCBI Taxonomy" id="1837282"/>
    <lineage>
        <taxon>Bacteria</taxon>
        <taxon>Bacillati</taxon>
        <taxon>Actinomycetota</taxon>
        <taxon>Actinomycetes</taxon>
        <taxon>Micrococcales</taxon>
        <taxon>Micrococcaceae</taxon>
    </lineage>
</organism>
<comment type="caution">
    <text evidence="1">The sequence shown here is derived from an EMBL/GenBank/DDBJ whole genome shotgun (WGS) entry which is preliminary data.</text>
</comment>
<dbReference type="Pfam" id="PF13450">
    <property type="entry name" value="NAD_binding_8"/>
    <property type="match status" value="1"/>
</dbReference>
<dbReference type="PRINTS" id="PR00419">
    <property type="entry name" value="ADXRDTASE"/>
</dbReference>
<dbReference type="Proteomes" id="UP000078292">
    <property type="component" value="Unassembled WGS sequence"/>
</dbReference>
<dbReference type="SUPFAM" id="SSF51905">
    <property type="entry name" value="FAD/NAD(P)-binding domain"/>
    <property type="match status" value="1"/>
</dbReference>
<dbReference type="AlphaFoldDB" id="A0A1B7LVV8"/>
<dbReference type="PANTHER" id="PTHR10668:SF105">
    <property type="entry name" value="DEHYDROGENASE-RELATED"/>
    <property type="match status" value="1"/>
</dbReference>
<dbReference type="Gene3D" id="3.50.50.60">
    <property type="entry name" value="FAD/NAD(P)-binding domain"/>
    <property type="match status" value="1"/>
</dbReference>
<accession>A0A1B7LVV8</accession>
<name>A0A1B7LVV8_9MICC</name>
<evidence type="ECO:0000313" key="2">
    <source>
        <dbReference type="Proteomes" id="UP000078292"/>
    </source>
</evidence>
<proteinExistence type="predicted"/>
<dbReference type="EMBL" id="LXEY01000022">
    <property type="protein sequence ID" value="OAV59177.1"/>
    <property type="molecule type" value="Genomic_DNA"/>
</dbReference>
<keyword evidence="2" id="KW-1185">Reference proteome</keyword>
<gene>
    <name evidence="1" type="ORF">A6F49_14920</name>
</gene>
<sequence length="469" mass="49015">MVTANVIGSGPNGLAAAVTLAKAGVEVTIYERNAIPGGGARSVEATLPGLMHDHCAGFHPLSVNNAFMVDAQLDTFGLEWALPEIQYAHPLDYGRGAAAHRSIQHTVQQLGDPAWQVLFGPLARHFAKLSADVVHPMLQLPQSPIGFARFGMRAGLPANVLAKAFRTDEAQALFAGVAAHAFRPLHTLGSSAIGATLLAAAHAVGWPVAKGGSQAIVDAMLKALDHYGATVVTDAHISSVADIPTADIVMLNTGPAAAADILGSAVPDRVASGLRRYRYGSAAAPVSLAVEGGIPWLYEPARRAGTVHVGGSFAEIAVVEAQIAKGKMPRNPFVLVGQQSVADPGRAHNNIHPVDAYAHVPAGYPHDATELIIRQLERFAPGVRERIVARSSRTTADLEADNPNFVGGDIVSGANSMDQLLFRPRPALNPYRLGPARAYLCSAATPPGAGVHGMAGYNAARSALEDLER</sequence>
<protein>
    <submittedName>
        <fullName evidence="1">FAD-dependent oxidoreductase</fullName>
    </submittedName>
</protein>